<comment type="caution">
    <text evidence="7">The sequence shown here is derived from an EMBL/GenBank/DDBJ whole genome shotgun (WGS) entry which is preliminary data.</text>
</comment>
<keyword evidence="8" id="KW-1185">Reference proteome</keyword>
<evidence type="ECO:0000256" key="3">
    <source>
        <dbReference type="ARBA" id="ARBA00022692"/>
    </source>
</evidence>
<evidence type="ECO:0000256" key="6">
    <source>
        <dbReference type="RuleBase" id="RU366060"/>
    </source>
</evidence>
<dbReference type="PANTHER" id="PTHR13160:SF4">
    <property type="entry name" value="OLIGOSACCHARYLTRANSFERASE COMPLEX SUBUNIT OSTC"/>
    <property type="match status" value="1"/>
</dbReference>
<keyword evidence="5 6" id="KW-0472">Membrane</keyword>
<evidence type="ECO:0000256" key="2">
    <source>
        <dbReference type="ARBA" id="ARBA00009376"/>
    </source>
</evidence>
<keyword evidence="3 6" id="KW-0812">Transmembrane</keyword>
<gene>
    <name evidence="7" type="ORF">PFISCL1PPCAC_22372</name>
</gene>
<evidence type="ECO:0000313" key="8">
    <source>
        <dbReference type="Proteomes" id="UP001432322"/>
    </source>
</evidence>
<feature type="transmembrane region" description="Helical" evidence="6">
    <location>
        <begin position="74"/>
        <end position="95"/>
    </location>
</feature>
<evidence type="ECO:0000256" key="5">
    <source>
        <dbReference type="ARBA" id="ARBA00023136"/>
    </source>
</evidence>
<feature type="transmembrane region" description="Helical" evidence="6">
    <location>
        <begin position="107"/>
        <end position="131"/>
    </location>
</feature>
<evidence type="ECO:0000256" key="4">
    <source>
        <dbReference type="ARBA" id="ARBA00022989"/>
    </source>
</evidence>
<comment type="subcellular location">
    <subcellularLocation>
        <location evidence="1 6">Membrane</location>
        <topology evidence="1 6">Multi-pass membrane protein</topology>
    </subcellularLocation>
</comment>
<organism evidence="7 8">
    <name type="scientific">Pristionchus fissidentatus</name>
    <dbReference type="NCBI Taxonomy" id="1538716"/>
    <lineage>
        <taxon>Eukaryota</taxon>
        <taxon>Metazoa</taxon>
        <taxon>Ecdysozoa</taxon>
        <taxon>Nematoda</taxon>
        <taxon>Chromadorea</taxon>
        <taxon>Rhabditida</taxon>
        <taxon>Rhabditina</taxon>
        <taxon>Diplogasteromorpha</taxon>
        <taxon>Diplogasteroidea</taxon>
        <taxon>Neodiplogasteridae</taxon>
        <taxon>Pristionchus</taxon>
    </lineage>
</organism>
<dbReference type="InterPro" id="IPR042416">
    <property type="entry name" value="OSTC"/>
</dbReference>
<dbReference type="EMBL" id="BTSY01000005">
    <property type="protein sequence ID" value="GMT31075.1"/>
    <property type="molecule type" value="Genomic_DNA"/>
</dbReference>
<dbReference type="GO" id="GO:0008250">
    <property type="term" value="C:oligosaccharyltransferase complex"/>
    <property type="evidence" value="ECO:0007669"/>
    <property type="project" value="UniProtKB-UniRule"/>
</dbReference>
<accession>A0AAV5WKJ5</accession>
<dbReference type="Pfam" id="PF04756">
    <property type="entry name" value="OST3_OST6"/>
    <property type="match status" value="1"/>
</dbReference>
<proteinExistence type="inferred from homology"/>
<dbReference type="AlphaFoldDB" id="A0AAV5WKJ5"/>
<feature type="transmembrane region" description="Helical" evidence="6">
    <location>
        <begin position="23"/>
        <end position="43"/>
    </location>
</feature>
<dbReference type="PANTHER" id="PTHR13160">
    <property type="entry name" value="OLIGOSACCHARYLTRANSFERASE COMPLEX SUBUNIT OSTC"/>
    <property type="match status" value="1"/>
</dbReference>
<name>A0AAV5WKJ5_9BILA</name>
<comment type="similarity">
    <text evidence="2 6">Belongs to the OSTC family.</text>
</comment>
<evidence type="ECO:0000313" key="7">
    <source>
        <dbReference type="EMBL" id="GMT31075.1"/>
    </source>
</evidence>
<comment type="subunit">
    <text evidence="6">Component of the oligosaccharyltransferase (OST) complex.</text>
</comment>
<reference evidence="7" key="1">
    <citation type="submission" date="2023-10" db="EMBL/GenBank/DDBJ databases">
        <title>Genome assembly of Pristionchus species.</title>
        <authorList>
            <person name="Yoshida K."/>
            <person name="Sommer R.J."/>
        </authorList>
    </citation>
    <scope>NUCLEOTIDE SEQUENCE</scope>
    <source>
        <strain evidence="7">RS5133</strain>
    </source>
</reference>
<dbReference type="InterPro" id="IPR021149">
    <property type="entry name" value="OligosaccharylTrfase_OST3/OST6"/>
</dbReference>
<comment type="function">
    <text evidence="6">Specific component of the STT3A-containing form of the oligosaccharyl transferase (OST) complex that catalyzes the initial transfer of a defined glycan (Glc(3)Man(9)GlcNAc(2) in eukaryotes) from the lipid carrier dolichol-pyrophosphate to an asparagine residue within an Asn-X-Ser/Thr consensus motif in nascent polypeptide chains, the first step in protein N-glycosylation. N-glycosylation occurs cotranslationally and the complex associates with the Sec61 complex at the channel-forming translocon complex that mediates protein translocation across the endoplasmic reticulum (ER). All subunits are required for a maximal enzyme activity.</text>
</comment>
<feature type="non-terminal residue" evidence="7">
    <location>
        <position position="1"/>
    </location>
</feature>
<sequence>SGKMASEGMEAPLQFLIPSLPRMFVFFLVLVSYVFVSGGVPYCTITGMPFMGTAVDDRGNQVPQAIMPRSNGQYLGEGIAVGFFLTMGGLGMVFLDRMNSMTNPSRMARLFLAAVGMACTLGSIFAIRAFIGKKDHWYFKASMY</sequence>
<protein>
    <recommendedName>
        <fullName evidence="6">Oligosaccharyltransferase complex subunit</fullName>
    </recommendedName>
</protein>
<evidence type="ECO:0000256" key="1">
    <source>
        <dbReference type="ARBA" id="ARBA00004141"/>
    </source>
</evidence>
<dbReference type="Proteomes" id="UP001432322">
    <property type="component" value="Unassembled WGS sequence"/>
</dbReference>
<keyword evidence="4 6" id="KW-1133">Transmembrane helix</keyword>